<evidence type="ECO:0000256" key="1">
    <source>
        <dbReference type="ARBA" id="ARBA00022692"/>
    </source>
</evidence>
<keyword evidence="3 7" id="KW-1133">Transmembrane helix</keyword>
<feature type="transmembrane region" description="Helical" evidence="7">
    <location>
        <begin position="129"/>
        <end position="148"/>
    </location>
</feature>
<dbReference type="CDD" id="cd06257">
    <property type="entry name" value="DnaJ"/>
    <property type="match status" value="1"/>
</dbReference>
<dbReference type="Proteomes" id="UP001355207">
    <property type="component" value="Chromosome 8"/>
</dbReference>
<keyword evidence="2 8" id="KW-0732">Signal</keyword>
<dbReference type="PRINTS" id="PR00625">
    <property type="entry name" value="JDOMAIN"/>
</dbReference>
<sequence>MRPVACLLLLLTFAITVLAWSKEDYEIFDLVSALEAAEGKGIDFYKHVGVESSATTAEINKAYRKKSLELHPDKNPGVKNIQERFARLGVIAQILRSPERRERYNFFYKNGVPKWRGTGYYYSRYRPTLSHTIIFLIVLTSALHYLILNLNFRKHQRRIDYFQNAARSSAGVLTPTNPNQIGNEKAPIVPVQGRRRKVRVPMVEGDNQGGTLELVVVGNDVFIPHGDGTLEPIAGLAHSPSITQTWFISLFSGLYYKVIEKLPPSIQESIPPFLRNQHESVQSDLILDEEEEERGEGDNSAIDAPTPTNRAARRAQAQGKKLKTVSNTNTPKDSPATTELESGGDDEVVDSEAGNRTQKKRLAGGKAGAARRRKMAMKK</sequence>
<keyword evidence="4 7" id="KW-0472">Membrane</keyword>
<feature type="domain" description="J" evidence="9">
    <location>
        <begin position="43"/>
        <end position="108"/>
    </location>
</feature>
<evidence type="ECO:0000256" key="7">
    <source>
        <dbReference type="SAM" id="Phobius"/>
    </source>
</evidence>
<dbReference type="PANTHER" id="PTHR44653">
    <property type="entry name" value="DNAJ HOMOLOG SUBFAMILY C MEMBER 1"/>
    <property type="match status" value="1"/>
</dbReference>
<dbReference type="RefSeq" id="XP_066078046.1">
    <property type="nucleotide sequence ID" value="XM_066221949.1"/>
</dbReference>
<dbReference type="GO" id="GO:0012505">
    <property type="term" value="C:endomembrane system"/>
    <property type="evidence" value="ECO:0007669"/>
    <property type="project" value="UniProtKB-SubCell"/>
</dbReference>
<dbReference type="EMBL" id="CP144105">
    <property type="protein sequence ID" value="WWC91284.1"/>
    <property type="molecule type" value="Genomic_DNA"/>
</dbReference>
<dbReference type="AlphaFoldDB" id="A0AAX4K2E9"/>
<dbReference type="InterPro" id="IPR036869">
    <property type="entry name" value="J_dom_sf"/>
</dbReference>
<keyword evidence="11" id="KW-1185">Reference proteome</keyword>
<evidence type="ECO:0000256" key="4">
    <source>
        <dbReference type="ARBA" id="ARBA00023136"/>
    </source>
</evidence>
<feature type="chain" id="PRO_5043758041" description="J domain-containing protein" evidence="8">
    <location>
        <begin position="20"/>
        <end position="379"/>
    </location>
</feature>
<gene>
    <name evidence="10" type="ORF">L201_006227</name>
</gene>
<dbReference type="SUPFAM" id="SSF46565">
    <property type="entry name" value="Chaperone J-domain"/>
    <property type="match status" value="1"/>
</dbReference>
<evidence type="ECO:0000256" key="5">
    <source>
        <dbReference type="ARBA" id="ARBA00037847"/>
    </source>
</evidence>
<dbReference type="InterPro" id="IPR052606">
    <property type="entry name" value="DnaJ_domain_protein"/>
</dbReference>
<evidence type="ECO:0000313" key="10">
    <source>
        <dbReference type="EMBL" id="WWC91284.1"/>
    </source>
</evidence>
<keyword evidence="1 7" id="KW-0812">Transmembrane</keyword>
<reference evidence="10 11" key="1">
    <citation type="submission" date="2024-01" db="EMBL/GenBank/DDBJ databases">
        <title>Comparative genomics of Cryptococcus and Kwoniella reveals pathogenesis evolution and contrasting modes of karyotype evolution via chromosome fusion or intercentromeric recombination.</title>
        <authorList>
            <person name="Coelho M.A."/>
            <person name="David-Palma M."/>
            <person name="Shea T."/>
            <person name="Bowers K."/>
            <person name="McGinley-Smith S."/>
            <person name="Mohammad A.W."/>
            <person name="Gnirke A."/>
            <person name="Yurkov A.M."/>
            <person name="Nowrousian M."/>
            <person name="Sun S."/>
            <person name="Cuomo C.A."/>
            <person name="Heitman J."/>
        </authorList>
    </citation>
    <scope>NUCLEOTIDE SEQUENCE [LARGE SCALE GENOMIC DNA]</scope>
    <source>
        <strain evidence="10 11">CBS 6074</strain>
    </source>
</reference>
<feature type="compositionally biased region" description="Polar residues" evidence="6">
    <location>
        <begin position="324"/>
        <end position="340"/>
    </location>
</feature>
<evidence type="ECO:0000256" key="2">
    <source>
        <dbReference type="ARBA" id="ARBA00022729"/>
    </source>
</evidence>
<dbReference type="Pfam" id="PF00226">
    <property type="entry name" value="DnaJ"/>
    <property type="match status" value="1"/>
</dbReference>
<proteinExistence type="predicted"/>
<feature type="signal peptide" evidence="8">
    <location>
        <begin position="1"/>
        <end position="19"/>
    </location>
</feature>
<dbReference type="InterPro" id="IPR001623">
    <property type="entry name" value="DnaJ_domain"/>
</dbReference>
<evidence type="ECO:0000256" key="8">
    <source>
        <dbReference type="SAM" id="SignalP"/>
    </source>
</evidence>
<dbReference type="Gene3D" id="1.10.287.110">
    <property type="entry name" value="DnaJ domain"/>
    <property type="match status" value="1"/>
</dbReference>
<evidence type="ECO:0000313" key="11">
    <source>
        <dbReference type="Proteomes" id="UP001355207"/>
    </source>
</evidence>
<dbReference type="PANTHER" id="PTHR44653:SF2">
    <property type="entry name" value="DNAJ HOMOLOG SUBFAMILY C MEMBER 1"/>
    <property type="match status" value="1"/>
</dbReference>
<organism evidence="10 11">
    <name type="scientific">Kwoniella dendrophila CBS 6074</name>
    <dbReference type="NCBI Taxonomy" id="1295534"/>
    <lineage>
        <taxon>Eukaryota</taxon>
        <taxon>Fungi</taxon>
        <taxon>Dikarya</taxon>
        <taxon>Basidiomycota</taxon>
        <taxon>Agaricomycotina</taxon>
        <taxon>Tremellomycetes</taxon>
        <taxon>Tremellales</taxon>
        <taxon>Cryptococcaceae</taxon>
        <taxon>Kwoniella</taxon>
    </lineage>
</organism>
<dbReference type="PROSITE" id="PS50076">
    <property type="entry name" value="DNAJ_2"/>
    <property type="match status" value="1"/>
</dbReference>
<evidence type="ECO:0000259" key="9">
    <source>
        <dbReference type="PROSITE" id="PS50076"/>
    </source>
</evidence>
<dbReference type="SMART" id="SM00271">
    <property type="entry name" value="DnaJ"/>
    <property type="match status" value="1"/>
</dbReference>
<protein>
    <recommendedName>
        <fullName evidence="9">J domain-containing protein</fullName>
    </recommendedName>
</protein>
<dbReference type="GeneID" id="91096896"/>
<feature type="compositionally biased region" description="Basic residues" evidence="6">
    <location>
        <begin position="357"/>
        <end position="379"/>
    </location>
</feature>
<evidence type="ECO:0000256" key="6">
    <source>
        <dbReference type="SAM" id="MobiDB-lite"/>
    </source>
</evidence>
<feature type="region of interest" description="Disordered" evidence="6">
    <location>
        <begin position="289"/>
        <end position="379"/>
    </location>
</feature>
<comment type="subcellular location">
    <subcellularLocation>
        <location evidence="5">Endomembrane system</location>
        <topology evidence="5">Single-pass membrane protein</topology>
    </subcellularLocation>
</comment>
<accession>A0AAX4K2E9</accession>
<name>A0AAX4K2E9_9TREE</name>
<evidence type="ECO:0000256" key="3">
    <source>
        <dbReference type="ARBA" id="ARBA00022989"/>
    </source>
</evidence>